<keyword evidence="5 7" id="KW-1133">Transmembrane helix</keyword>
<evidence type="ECO:0000256" key="1">
    <source>
        <dbReference type="ARBA" id="ARBA00004167"/>
    </source>
</evidence>
<comment type="subcellular location">
    <subcellularLocation>
        <location evidence="1">Membrane</location>
        <topology evidence="1">Single-pass membrane protein</topology>
    </subcellularLocation>
</comment>
<dbReference type="HOGENOM" id="CLU_005582_0_0_1"/>
<dbReference type="GO" id="GO:0016757">
    <property type="term" value="F:glycosyltransferase activity"/>
    <property type="evidence" value="ECO:0007669"/>
    <property type="project" value="UniProtKB-KW"/>
</dbReference>
<dbReference type="InParanoid" id="K3WNV0"/>
<feature type="domain" description="Hydroxyproline O-arabinosyltransferase-like" evidence="8">
    <location>
        <begin position="494"/>
        <end position="613"/>
    </location>
</feature>
<protein>
    <recommendedName>
        <fullName evidence="8">Hydroxyproline O-arabinosyltransferase-like domain-containing protein</fullName>
    </recommendedName>
</protein>
<keyword evidence="10" id="KW-1185">Reference proteome</keyword>
<dbReference type="AlphaFoldDB" id="K3WNV0"/>
<proteinExistence type="predicted"/>
<evidence type="ECO:0000256" key="4">
    <source>
        <dbReference type="ARBA" id="ARBA00022692"/>
    </source>
</evidence>
<organism evidence="9 10">
    <name type="scientific">Globisporangium ultimum (strain ATCC 200006 / CBS 805.95 / DAOM BR144)</name>
    <name type="common">Pythium ultimum</name>
    <dbReference type="NCBI Taxonomy" id="431595"/>
    <lineage>
        <taxon>Eukaryota</taxon>
        <taxon>Sar</taxon>
        <taxon>Stramenopiles</taxon>
        <taxon>Oomycota</taxon>
        <taxon>Peronosporomycetes</taxon>
        <taxon>Pythiales</taxon>
        <taxon>Pythiaceae</taxon>
        <taxon>Globisporangium</taxon>
    </lineage>
</organism>
<keyword evidence="2" id="KW-0328">Glycosyltransferase</keyword>
<dbReference type="eggNOG" id="ENOG502QRHW">
    <property type="taxonomic scope" value="Eukaryota"/>
</dbReference>
<evidence type="ECO:0000256" key="6">
    <source>
        <dbReference type="ARBA" id="ARBA00023136"/>
    </source>
</evidence>
<dbReference type="InterPro" id="IPR056508">
    <property type="entry name" value="HPAT-like"/>
</dbReference>
<dbReference type="InterPro" id="IPR044845">
    <property type="entry name" value="HPAT/SRGT1-like"/>
</dbReference>
<reference evidence="10" key="1">
    <citation type="journal article" date="2010" name="Genome Biol.">
        <title>Genome sequence of the necrotrophic plant pathogen Pythium ultimum reveals original pathogenicity mechanisms and effector repertoire.</title>
        <authorList>
            <person name="Levesque C.A."/>
            <person name="Brouwer H."/>
            <person name="Cano L."/>
            <person name="Hamilton J.P."/>
            <person name="Holt C."/>
            <person name="Huitema E."/>
            <person name="Raffaele S."/>
            <person name="Robideau G.P."/>
            <person name="Thines M."/>
            <person name="Win J."/>
            <person name="Zerillo M.M."/>
            <person name="Beakes G.W."/>
            <person name="Boore J.L."/>
            <person name="Busam D."/>
            <person name="Dumas B."/>
            <person name="Ferriera S."/>
            <person name="Fuerstenberg S.I."/>
            <person name="Gachon C.M."/>
            <person name="Gaulin E."/>
            <person name="Govers F."/>
            <person name="Grenville-Briggs L."/>
            <person name="Horner N."/>
            <person name="Hostetler J."/>
            <person name="Jiang R.H."/>
            <person name="Johnson J."/>
            <person name="Krajaejun T."/>
            <person name="Lin H."/>
            <person name="Meijer H.J."/>
            <person name="Moore B."/>
            <person name="Morris P."/>
            <person name="Phuntmart V."/>
            <person name="Puiu D."/>
            <person name="Shetty J."/>
            <person name="Stajich J.E."/>
            <person name="Tripathy S."/>
            <person name="Wawra S."/>
            <person name="van West P."/>
            <person name="Whitty B.R."/>
            <person name="Coutinho P.M."/>
            <person name="Henrissat B."/>
            <person name="Martin F."/>
            <person name="Thomas P.D."/>
            <person name="Tyler B.M."/>
            <person name="De Vries R.P."/>
            <person name="Kamoun S."/>
            <person name="Yandell M."/>
            <person name="Tisserat N."/>
            <person name="Buell C.R."/>
        </authorList>
    </citation>
    <scope>NUCLEOTIDE SEQUENCE</scope>
    <source>
        <strain evidence="10">DAOM:BR144</strain>
    </source>
</reference>
<dbReference type="OMA" id="FACDSWL"/>
<evidence type="ECO:0000313" key="9">
    <source>
        <dbReference type="EnsemblProtists" id="PYU1_T006642"/>
    </source>
</evidence>
<keyword evidence="6 7" id="KW-0472">Membrane</keyword>
<keyword evidence="3" id="KW-0808">Transferase</keyword>
<name>K3WNV0_GLOUD</name>
<dbReference type="EnsemblProtists" id="PYU1_T006642">
    <property type="protein sequence ID" value="PYU1_T006642"/>
    <property type="gene ID" value="PYU1_G006630"/>
</dbReference>
<dbReference type="PANTHER" id="PTHR31485">
    <property type="entry name" value="PEPTIDYL SERINE ALPHA-GALACTOSYLTRANSFERASE"/>
    <property type="match status" value="1"/>
</dbReference>
<evidence type="ECO:0000256" key="5">
    <source>
        <dbReference type="ARBA" id="ARBA00022989"/>
    </source>
</evidence>
<evidence type="ECO:0000256" key="2">
    <source>
        <dbReference type="ARBA" id="ARBA00022676"/>
    </source>
</evidence>
<keyword evidence="4 7" id="KW-0812">Transmembrane</keyword>
<dbReference type="GO" id="GO:0016020">
    <property type="term" value="C:membrane"/>
    <property type="evidence" value="ECO:0007669"/>
    <property type="project" value="UniProtKB-SubCell"/>
</dbReference>
<reference evidence="9" key="3">
    <citation type="submission" date="2015-02" db="UniProtKB">
        <authorList>
            <consortium name="EnsemblProtists"/>
        </authorList>
    </citation>
    <scope>IDENTIFICATION</scope>
    <source>
        <strain evidence="9">DAOM BR144</strain>
    </source>
</reference>
<feature type="transmembrane region" description="Helical" evidence="7">
    <location>
        <begin position="21"/>
        <end position="42"/>
    </location>
</feature>
<accession>K3WNV0</accession>
<evidence type="ECO:0000256" key="3">
    <source>
        <dbReference type="ARBA" id="ARBA00022679"/>
    </source>
</evidence>
<dbReference type="EMBL" id="GL376635">
    <property type="status" value="NOT_ANNOTATED_CDS"/>
    <property type="molecule type" value="Genomic_DNA"/>
</dbReference>
<evidence type="ECO:0000313" key="10">
    <source>
        <dbReference type="Proteomes" id="UP000019132"/>
    </source>
</evidence>
<evidence type="ECO:0000259" key="8">
    <source>
        <dbReference type="Pfam" id="PF23452"/>
    </source>
</evidence>
<dbReference type="VEuPathDB" id="FungiDB:PYU1_G006630"/>
<dbReference type="PANTHER" id="PTHR31485:SF7">
    <property type="entry name" value="PEPTIDYL SERINE ALPHA-GALACTOSYLTRANSFERASE"/>
    <property type="match status" value="1"/>
</dbReference>
<reference evidence="10" key="2">
    <citation type="submission" date="2010-04" db="EMBL/GenBank/DDBJ databases">
        <authorList>
            <person name="Buell R."/>
            <person name="Hamilton J."/>
            <person name="Hostetler J."/>
        </authorList>
    </citation>
    <scope>NUCLEOTIDE SEQUENCE [LARGE SCALE GENOMIC DNA]</scope>
    <source>
        <strain evidence="10">DAOM:BR144</strain>
    </source>
</reference>
<evidence type="ECO:0000256" key="7">
    <source>
        <dbReference type="SAM" id="Phobius"/>
    </source>
</evidence>
<sequence length="929" mass="105242">MLPRRQNSGTRALVAHSQRVSVKRVLLGALAAVFLLCVYFNYRFVATSAVADKRRSVAVAKGGGGALSAQLSFETRKVKQLVFTSGCADIDHIHGEVLAYTARSTGFDGNVTHLMYGCTDAAFRALVAKKNPLYGVQSVAFPAIKEAAYLFGEGQLTTTVHPQVVQEWLAQADLARVDDDDFLMIVDNDAVFTKKVDIWTLSREVEDVKDPKWFGQDAAWYWPGRFPLKGDVLETIVPSNSRTKRIQDWREYAVTAPFVVELGVLKKVLPDVAAFWPKLATEKRHLAFPLAAAHHRIPFGVSGILSVHHYPSRYENWDFVDDVKFNPCNESATGKNIELTSYPITMRAQNFTLPTWIDGRDWNFFDIQVPSDILSCDAWLFNEPTGYLWYLASHTNGYERVPTILRRRHTMSVCLVLQAYNRAIVDYKKQSCPFGYNTNKKVPMVLHGETWATAVALAPQTVVEHEPVVQFGDYKKKAATPQPKPGQADSDDIHFVFSTTCESYQDWQSQVLAHSFERVKQRGSLTRIISGCKTDEDLKTVLARSMATSPFMRVHVTKKFSDRPVPETMKLQDDYAPYNKPFGIRDWLRTANPPVTESIIVIIDPDFMFLKPFVVNSGFRVTKGKDVDSENYKEHSEVIEGLRQYKPFFVYEGTRNIASVTDRVVNGVAIAQRWSSYLGPVGFDDPNGTNLKVCPDCRTTKEEALEYYSVGPPYALTRHDLNLFVDDYCNMTTGKRELHRDLWMAEMFGYVLASSRHNIKHTTFDNLALAGKEDEYWSFIDLIKGNPCEDPVEPMIPAEVPTMLHGCHTYKGKDDKGHEWLYYKQFMPSDLFACDSWMLAVPPASVWTVAKASRDKKQMKHAYGLCTTVKVVNQALYDHKKRVCVDGFNENRKLRLVDPRPADLLRVGRVSEKWENAAQEVVSKKKSVN</sequence>
<dbReference type="Pfam" id="PF23452">
    <property type="entry name" value="HPAT"/>
    <property type="match status" value="1"/>
</dbReference>
<dbReference type="Proteomes" id="UP000019132">
    <property type="component" value="Unassembled WGS sequence"/>
</dbReference>